<proteinExistence type="predicted"/>
<organism evidence="1">
    <name type="scientific">viral metagenome</name>
    <dbReference type="NCBI Taxonomy" id="1070528"/>
    <lineage>
        <taxon>unclassified sequences</taxon>
        <taxon>metagenomes</taxon>
        <taxon>organismal metagenomes</taxon>
    </lineage>
</organism>
<dbReference type="Pfam" id="PF23140">
    <property type="entry name" value="Gp80"/>
    <property type="match status" value="1"/>
</dbReference>
<evidence type="ECO:0000313" key="1">
    <source>
        <dbReference type="EMBL" id="QJA49689.1"/>
    </source>
</evidence>
<name>A0A6H1ZQC9_9ZZZZ</name>
<evidence type="ECO:0000313" key="2">
    <source>
        <dbReference type="EMBL" id="QJH96747.1"/>
    </source>
</evidence>
<reference evidence="1" key="1">
    <citation type="submission" date="2020-03" db="EMBL/GenBank/DDBJ databases">
        <title>The deep terrestrial virosphere.</title>
        <authorList>
            <person name="Holmfeldt K."/>
            <person name="Nilsson E."/>
            <person name="Simone D."/>
            <person name="Lopez-Fernandez M."/>
            <person name="Wu X."/>
            <person name="de Brujin I."/>
            <person name="Lundin D."/>
            <person name="Andersson A."/>
            <person name="Bertilsson S."/>
            <person name="Dopson M."/>
        </authorList>
    </citation>
    <scope>NUCLEOTIDE SEQUENCE</scope>
    <source>
        <strain evidence="1">TM448A01426</strain>
        <strain evidence="2">TM448B00801</strain>
    </source>
</reference>
<dbReference type="AlphaFoldDB" id="A0A6H1ZQC9"/>
<dbReference type="EMBL" id="MT144149">
    <property type="protein sequence ID" value="QJA49689.1"/>
    <property type="molecule type" value="Genomic_DNA"/>
</dbReference>
<protein>
    <submittedName>
        <fullName evidence="1">Putative structural protein</fullName>
    </submittedName>
</protein>
<gene>
    <name evidence="1" type="ORF">TM448A01426_0007</name>
    <name evidence="2" type="ORF">TM448B00801_0005</name>
</gene>
<dbReference type="EMBL" id="MT144661">
    <property type="protein sequence ID" value="QJH96747.1"/>
    <property type="molecule type" value="Genomic_DNA"/>
</dbReference>
<dbReference type="InterPro" id="IPR056908">
    <property type="entry name" value="Gp80-like"/>
</dbReference>
<sequence>MTASNVFENNLALLIFNNTPIATIGDAAGILGSAVAGSLYVSLHTADPGEAGTQATSECAYTSYARVAVARSAAGWTVAGSNASNTAVVTWPACTGGTESATHFGIGAAASGTGKLLASGALSAALAISNGITPEAAIGALDCDID</sequence>
<accession>A0A6H1ZQC9</accession>